<protein>
    <submittedName>
        <fullName evidence="2">Uncharacterized protein</fullName>
    </submittedName>
</protein>
<reference evidence="2" key="1">
    <citation type="journal article" date="2018" name="Nat. Plants">
        <title>Whole-genome landscape of Medicago truncatula symbiotic genes.</title>
        <authorList>
            <person name="Pecrix Y."/>
            <person name="Gamas P."/>
            <person name="Carrere S."/>
        </authorList>
    </citation>
    <scope>NUCLEOTIDE SEQUENCE</scope>
    <source>
        <tissue evidence="2">Leaves</tissue>
    </source>
</reference>
<evidence type="ECO:0000313" key="2">
    <source>
        <dbReference type="EMBL" id="RHN45278.1"/>
    </source>
</evidence>
<evidence type="ECO:0000256" key="1">
    <source>
        <dbReference type="SAM" id="MobiDB-lite"/>
    </source>
</evidence>
<feature type="region of interest" description="Disordered" evidence="1">
    <location>
        <begin position="33"/>
        <end position="58"/>
    </location>
</feature>
<name>A0A396GXT7_MEDTR</name>
<dbReference type="Gramene" id="rna39523">
    <property type="protein sequence ID" value="RHN45278.1"/>
    <property type="gene ID" value="gene39523"/>
</dbReference>
<dbReference type="EMBL" id="PSQE01000007">
    <property type="protein sequence ID" value="RHN45278.1"/>
    <property type="molecule type" value="Genomic_DNA"/>
</dbReference>
<dbReference type="AlphaFoldDB" id="A0A396GXT7"/>
<accession>A0A396GXT7</accession>
<sequence>MRIRGCVLIWRPRQTEEKRERERDKLVYYYDDGERNHTTEERETRERELKDMCNEDLL</sequence>
<organism evidence="2">
    <name type="scientific">Medicago truncatula</name>
    <name type="common">Barrel medic</name>
    <name type="synonym">Medicago tribuloides</name>
    <dbReference type="NCBI Taxonomy" id="3880"/>
    <lineage>
        <taxon>Eukaryota</taxon>
        <taxon>Viridiplantae</taxon>
        <taxon>Streptophyta</taxon>
        <taxon>Embryophyta</taxon>
        <taxon>Tracheophyta</taxon>
        <taxon>Spermatophyta</taxon>
        <taxon>Magnoliopsida</taxon>
        <taxon>eudicotyledons</taxon>
        <taxon>Gunneridae</taxon>
        <taxon>Pentapetalae</taxon>
        <taxon>rosids</taxon>
        <taxon>fabids</taxon>
        <taxon>Fabales</taxon>
        <taxon>Fabaceae</taxon>
        <taxon>Papilionoideae</taxon>
        <taxon>50 kb inversion clade</taxon>
        <taxon>NPAAA clade</taxon>
        <taxon>Hologalegina</taxon>
        <taxon>IRL clade</taxon>
        <taxon>Trifolieae</taxon>
        <taxon>Medicago</taxon>
    </lineage>
</organism>
<proteinExistence type="predicted"/>
<gene>
    <name evidence="2" type="ORF">MtrunA17_Chr7g0228711</name>
</gene>
<comment type="caution">
    <text evidence="2">The sequence shown here is derived from an EMBL/GenBank/DDBJ whole genome shotgun (WGS) entry which is preliminary data.</text>
</comment>
<dbReference type="Proteomes" id="UP000265566">
    <property type="component" value="Chromosome 7"/>
</dbReference>